<evidence type="ECO:0000256" key="5">
    <source>
        <dbReference type="HAMAP-Rule" id="MF_00305"/>
    </source>
</evidence>
<keyword evidence="5" id="KW-0694">RNA-binding</keyword>
<comment type="subunit">
    <text evidence="5">Part of the signal recognition particle protein translocation system, which is composed of SRP and FtsY. Archaeal SRP consists of a 7S RNA molecule of 300 nucleotides and two protein subunits: SRP54 and SRP19.</text>
</comment>
<feature type="coiled-coil region" evidence="6">
    <location>
        <begin position="81"/>
        <end position="108"/>
    </location>
</feature>
<dbReference type="NCBIfam" id="NF001973">
    <property type="entry name" value="PRK00754.1"/>
    <property type="match status" value="1"/>
</dbReference>
<evidence type="ECO:0000256" key="6">
    <source>
        <dbReference type="SAM" id="Coils"/>
    </source>
</evidence>
<evidence type="ECO:0000313" key="8">
    <source>
        <dbReference type="Proteomes" id="UP001341135"/>
    </source>
</evidence>
<dbReference type="SUPFAM" id="SSF69695">
    <property type="entry name" value="SRP19"/>
    <property type="match status" value="1"/>
</dbReference>
<comment type="similarity">
    <text evidence="5">Belongs to the SRP19 family.</text>
</comment>
<evidence type="ECO:0000256" key="3">
    <source>
        <dbReference type="ARBA" id="ARBA00023135"/>
    </source>
</evidence>
<protein>
    <recommendedName>
        <fullName evidence="5">Signal recognition particle 19 kDa protein</fullName>
        <shortName evidence="5">SRP19</shortName>
    </recommendedName>
</protein>
<evidence type="ECO:0000256" key="1">
    <source>
        <dbReference type="ARBA" id="ARBA00004496"/>
    </source>
</evidence>
<accession>A0ABM8ITE9</accession>
<sequence length="108" mass="12776">MAPYMSREYRGRRIVVWPVYIDSTASRGEGRKIPLRDAVRKPRVEEIVEAARRLGLNPEVEEARYPRSWWENTRRVIVDKMGSKLSTLKALAAELRKLREEKRRLRQA</sequence>
<keyword evidence="2 5" id="KW-0963">Cytoplasm</keyword>
<evidence type="ECO:0000256" key="2">
    <source>
        <dbReference type="ARBA" id="ARBA00022490"/>
    </source>
</evidence>
<gene>
    <name evidence="5" type="primary">srp19</name>
    <name evidence="7" type="ORF">PABY_04120</name>
</gene>
<comment type="subcellular location">
    <subcellularLocation>
        <location evidence="1 5">Cytoplasm</location>
    </subcellularLocation>
</comment>
<dbReference type="Pfam" id="PF01922">
    <property type="entry name" value="SRP19"/>
    <property type="match status" value="1"/>
</dbReference>
<dbReference type="EMBL" id="AP028907">
    <property type="protein sequence ID" value="BES80845.1"/>
    <property type="molecule type" value="Genomic_DNA"/>
</dbReference>
<keyword evidence="4 5" id="KW-0687">Ribonucleoprotein</keyword>
<dbReference type="PANTHER" id="PTHR17453:SF0">
    <property type="entry name" value="SIGNAL RECOGNITION PARTICLE 19 KDA PROTEIN"/>
    <property type="match status" value="1"/>
</dbReference>
<reference evidence="7 8" key="1">
    <citation type="submission" date="2023-09" db="EMBL/GenBank/DDBJ databases">
        <title>Pyrofollis japonicus gen. nov. sp. nov., a novel member of the family Pyrodictiaceae isolated from the Iheya North hydrothermal field.</title>
        <authorList>
            <person name="Miyazaki U."/>
            <person name="Sanari M."/>
            <person name="Tame A."/>
            <person name="Kitajima M."/>
            <person name="Okamoto A."/>
            <person name="Sawayama S."/>
            <person name="Miyazaki J."/>
            <person name="Takai K."/>
            <person name="Nakagawa S."/>
        </authorList>
    </citation>
    <scope>NUCLEOTIDE SEQUENCE [LARGE SCALE GENOMIC DNA]</scope>
    <source>
        <strain evidence="7 8">AV2</strain>
    </source>
</reference>
<dbReference type="PANTHER" id="PTHR17453">
    <property type="entry name" value="SIGNAL RECOGNITION PARTICLE 19 KD PROTEIN"/>
    <property type="match status" value="1"/>
</dbReference>
<dbReference type="InterPro" id="IPR002778">
    <property type="entry name" value="Signal_recog_particle_SRP19"/>
</dbReference>
<dbReference type="Proteomes" id="UP001341135">
    <property type="component" value="Chromosome"/>
</dbReference>
<dbReference type="Gene3D" id="3.30.56.30">
    <property type="entry name" value="Signal recognition particle, SRP19-like subunit"/>
    <property type="match status" value="1"/>
</dbReference>
<dbReference type="InterPro" id="IPR036521">
    <property type="entry name" value="SRP19-like_sf"/>
</dbReference>
<comment type="function">
    <text evidence="5">Involved in targeting and insertion of nascent membrane proteins into the cytoplasmic membrane. Binds directly to 7S RNA and mediates binding of the 54 kDa subunit of the SRP.</text>
</comment>
<organism evidence="7 8">
    <name type="scientific">Pyrodictium abyssi</name>
    <dbReference type="NCBI Taxonomy" id="54256"/>
    <lineage>
        <taxon>Archaea</taxon>
        <taxon>Thermoproteota</taxon>
        <taxon>Thermoprotei</taxon>
        <taxon>Desulfurococcales</taxon>
        <taxon>Pyrodictiaceae</taxon>
        <taxon>Pyrodictium</taxon>
    </lineage>
</organism>
<evidence type="ECO:0000313" key="7">
    <source>
        <dbReference type="EMBL" id="BES80845.1"/>
    </source>
</evidence>
<keyword evidence="3 5" id="KW-0733">Signal recognition particle</keyword>
<name>A0ABM8ITE9_9CREN</name>
<keyword evidence="6" id="KW-0175">Coiled coil</keyword>
<proteinExistence type="inferred from homology"/>
<evidence type="ECO:0000256" key="4">
    <source>
        <dbReference type="ARBA" id="ARBA00023274"/>
    </source>
</evidence>
<keyword evidence="8" id="KW-1185">Reference proteome</keyword>
<dbReference type="HAMAP" id="MF_00305">
    <property type="entry name" value="SRP19"/>
    <property type="match status" value="1"/>
</dbReference>
<dbReference type="InterPro" id="IPR022938">
    <property type="entry name" value="SRP19_arc-type"/>
</dbReference>